<name>A0A8H3QCV9_9GLOM</name>
<evidence type="ECO:0000313" key="2">
    <source>
        <dbReference type="Proteomes" id="UP000615446"/>
    </source>
</evidence>
<dbReference type="EMBL" id="BLAL01000013">
    <property type="protein sequence ID" value="GES75108.1"/>
    <property type="molecule type" value="Genomic_DNA"/>
</dbReference>
<evidence type="ECO:0000313" key="1">
    <source>
        <dbReference type="EMBL" id="GES75108.1"/>
    </source>
</evidence>
<gene>
    <name evidence="1" type="ORF">RCL2_000256600</name>
</gene>
<dbReference type="PANTHER" id="PTHR35385:SF2">
    <property type="entry name" value="PROTEIN B, PUTATIVE-RELATED"/>
    <property type="match status" value="1"/>
</dbReference>
<dbReference type="Proteomes" id="UP000615446">
    <property type="component" value="Unassembled WGS sequence"/>
</dbReference>
<dbReference type="PANTHER" id="PTHR35385">
    <property type="entry name" value="PROTEIN B, PUTATIVE-RELATED-RELATED"/>
    <property type="match status" value="1"/>
</dbReference>
<accession>A0A8H3QCV9</accession>
<reference evidence="1" key="1">
    <citation type="submission" date="2019-10" db="EMBL/GenBank/DDBJ databases">
        <title>Conservation and host-specific expression of non-tandemly repeated heterogenous ribosome RNA gene in arbuscular mycorrhizal fungi.</title>
        <authorList>
            <person name="Maeda T."/>
            <person name="Kobayashi Y."/>
            <person name="Nakagawa T."/>
            <person name="Ezawa T."/>
            <person name="Yamaguchi K."/>
            <person name="Bino T."/>
            <person name="Nishimoto Y."/>
            <person name="Shigenobu S."/>
            <person name="Kawaguchi M."/>
        </authorList>
    </citation>
    <scope>NUCLEOTIDE SEQUENCE</scope>
    <source>
        <strain evidence="1">HR1</strain>
    </source>
</reference>
<dbReference type="OrthoDB" id="2334771at2759"/>
<dbReference type="AlphaFoldDB" id="A0A8H3QCV9"/>
<evidence type="ECO:0008006" key="3">
    <source>
        <dbReference type="Google" id="ProtNLM"/>
    </source>
</evidence>
<proteinExistence type="predicted"/>
<organism evidence="1 2">
    <name type="scientific">Rhizophagus clarus</name>
    <dbReference type="NCBI Taxonomy" id="94130"/>
    <lineage>
        <taxon>Eukaryota</taxon>
        <taxon>Fungi</taxon>
        <taxon>Fungi incertae sedis</taxon>
        <taxon>Mucoromycota</taxon>
        <taxon>Glomeromycotina</taxon>
        <taxon>Glomeromycetes</taxon>
        <taxon>Glomerales</taxon>
        <taxon>Glomeraceae</taxon>
        <taxon>Rhizophagus</taxon>
    </lineage>
</organism>
<comment type="caution">
    <text evidence="1">The sequence shown here is derived from an EMBL/GenBank/DDBJ whole genome shotgun (WGS) entry which is preliminary data.</text>
</comment>
<sequence>MEDANTLQIFSWDSLPEILKLVLPQHNTYLIKEFIELPPYRTAKNFDITQFELKAYVNADSKEEAHKWFAAFQSRSKTTMAQTRGFTITGNWILYREIYHCIHSNEVKKKQGIRKTKRPQSARAHNIGCNATIHLRLERKRLSDNHSLEIELKFAHNHIINSAESLSFRRVKEEVREEFINLFRDGHSPSSALYAYEDSIHLNASDEQELLEILADRAKNPNYDYVAKLFQKYRESALGSHNGKPMFEHLKEIVEEYNGSGQGRAILQEYNANSGNAFILYIVTNLMARVNEKVHQAGKICYMNASAAFDPLNTLITLLYTSCTVGALPLGVFFTSDELEITLEKARGPQIGPVVFLTDDSSAEHNALELCWLQSIRLLCTFHVLQAFWRWLYDSKHKIRKDDQTLIMEKMKKILYSPLILEMDLHYNEFKQKFYEYNQLQKHFELLWNRHQFWAFSFREGVPMRGNNMNNYIERSFGILKDIIFTRMQAFNPVQIFHFITMNVERLYAGPCKHQGAVAMRFHVSMLNFIPLFTPNDRMIYGYIALGYLAENNSFYTSLQAGPSSQCQEIMPLNNYHNDRTTEMREPENRRNEEVNNVVFDTFLEGIKKDYQNGGPQLRIALDKFAERYDATKSKSIPRLCSFLYNLNRDLDPAAYVRSGSMIRVQVESIKR</sequence>
<protein>
    <recommendedName>
        <fullName evidence="3">MULE transposase domain-containing protein</fullName>
    </recommendedName>
</protein>